<evidence type="ECO:0000259" key="1">
    <source>
        <dbReference type="Pfam" id="PF00536"/>
    </source>
</evidence>
<dbReference type="AlphaFoldDB" id="A0AAD5UKD1"/>
<reference evidence="2" key="1">
    <citation type="submission" date="2020-05" db="EMBL/GenBank/DDBJ databases">
        <title>Phylogenomic resolution of chytrid fungi.</title>
        <authorList>
            <person name="Stajich J.E."/>
            <person name="Amses K."/>
            <person name="Simmons R."/>
            <person name="Seto K."/>
            <person name="Myers J."/>
            <person name="Bonds A."/>
            <person name="Quandt C.A."/>
            <person name="Barry K."/>
            <person name="Liu P."/>
            <person name="Grigoriev I."/>
            <person name="Longcore J.E."/>
            <person name="James T.Y."/>
        </authorList>
    </citation>
    <scope>NUCLEOTIDE SEQUENCE</scope>
    <source>
        <strain evidence="2">PLAUS21</strain>
    </source>
</reference>
<dbReference type="Gene3D" id="1.10.150.50">
    <property type="entry name" value="Transcription Factor, Ets-1"/>
    <property type="match status" value="1"/>
</dbReference>
<dbReference type="Proteomes" id="UP001210925">
    <property type="component" value="Unassembled WGS sequence"/>
</dbReference>
<sequence>MHKPENQTVIEWLTKLNLESLIPIFEKEQLLDWDTLQLVTISQLQSINIPLGKMYPKSKLSHEPVKVLLDWLKEIGKPDRQPKALKRPPWCGTLDRAHSLPIMEAAKSDQKRRVKKEKVLDKPEKVQITKVLSFPESKITVVQEEINDETVAVAAEKLTLSRKVEKIE</sequence>
<keyword evidence="3" id="KW-1185">Reference proteome</keyword>
<protein>
    <recommendedName>
        <fullName evidence="1">SAM domain-containing protein</fullName>
    </recommendedName>
</protein>
<dbReference type="EMBL" id="JADGKB010000011">
    <property type="protein sequence ID" value="KAJ3260508.1"/>
    <property type="molecule type" value="Genomic_DNA"/>
</dbReference>
<organism evidence="2 3">
    <name type="scientific">Boothiomyces macroporosus</name>
    <dbReference type="NCBI Taxonomy" id="261099"/>
    <lineage>
        <taxon>Eukaryota</taxon>
        <taxon>Fungi</taxon>
        <taxon>Fungi incertae sedis</taxon>
        <taxon>Chytridiomycota</taxon>
        <taxon>Chytridiomycota incertae sedis</taxon>
        <taxon>Chytridiomycetes</taxon>
        <taxon>Rhizophydiales</taxon>
        <taxon>Terramycetaceae</taxon>
        <taxon>Boothiomyces</taxon>
    </lineage>
</organism>
<gene>
    <name evidence="2" type="ORF">HK103_000650</name>
</gene>
<accession>A0AAD5UKD1</accession>
<feature type="domain" description="SAM" evidence="1">
    <location>
        <begin position="5"/>
        <end position="49"/>
    </location>
</feature>
<comment type="caution">
    <text evidence="2">The sequence shown here is derived from an EMBL/GenBank/DDBJ whole genome shotgun (WGS) entry which is preliminary data.</text>
</comment>
<proteinExistence type="predicted"/>
<name>A0AAD5UKD1_9FUNG</name>
<dbReference type="InterPro" id="IPR001660">
    <property type="entry name" value="SAM"/>
</dbReference>
<dbReference type="InterPro" id="IPR013761">
    <property type="entry name" value="SAM/pointed_sf"/>
</dbReference>
<evidence type="ECO:0000313" key="2">
    <source>
        <dbReference type="EMBL" id="KAJ3260508.1"/>
    </source>
</evidence>
<dbReference type="Pfam" id="PF00536">
    <property type="entry name" value="SAM_1"/>
    <property type="match status" value="1"/>
</dbReference>
<evidence type="ECO:0000313" key="3">
    <source>
        <dbReference type="Proteomes" id="UP001210925"/>
    </source>
</evidence>
<dbReference type="SUPFAM" id="SSF47769">
    <property type="entry name" value="SAM/Pointed domain"/>
    <property type="match status" value="1"/>
</dbReference>